<evidence type="ECO:0000313" key="2">
    <source>
        <dbReference type="EMBL" id="EDY55212.1"/>
    </source>
</evidence>
<feature type="compositionally biased region" description="Basic and acidic residues" evidence="1">
    <location>
        <begin position="92"/>
        <end position="102"/>
    </location>
</feature>
<feature type="region of interest" description="Disordered" evidence="1">
    <location>
        <begin position="85"/>
        <end position="144"/>
    </location>
</feature>
<gene>
    <name evidence="2" type="ORF">SSEG_01792</name>
</gene>
<accession>B5HQV7</accession>
<keyword evidence="3" id="KW-1185">Reference proteome</keyword>
<dbReference type="eggNOG" id="COG2801">
    <property type="taxonomic scope" value="Bacteria"/>
</dbReference>
<organism evidence="2 3">
    <name type="scientific">Streptomyces sviceus (strain ATCC 29083 / DSM 924 / JCM 4929 / NBRC 13980 / NCIMB 11184 / NRRL 5439 / UC 5370)</name>
    <dbReference type="NCBI Taxonomy" id="463191"/>
    <lineage>
        <taxon>Bacteria</taxon>
        <taxon>Bacillati</taxon>
        <taxon>Actinomycetota</taxon>
        <taxon>Actinomycetes</taxon>
        <taxon>Kitasatosporales</taxon>
        <taxon>Streptomycetaceae</taxon>
        <taxon>Streptomyces</taxon>
    </lineage>
</organism>
<dbReference type="AlphaFoldDB" id="B5HQV7"/>
<proteinExistence type="predicted"/>
<dbReference type="EMBL" id="CM000951">
    <property type="protein sequence ID" value="EDY55212.1"/>
    <property type="molecule type" value="Genomic_DNA"/>
</dbReference>
<name>B5HQV7_STRX2</name>
<evidence type="ECO:0000256" key="1">
    <source>
        <dbReference type="SAM" id="MobiDB-lite"/>
    </source>
</evidence>
<protein>
    <recommendedName>
        <fullName evidence="4">Transposase</fullName>
    </recommendedName>
</protein>
<evidence type="ECO:0008006" key="4">
    <source>
        <dbReference type="Google" id="ProtNLM"/>
    </source>
</evidence>
<feature type="compositionally biased region" description="Basic and acidic residues" evidence="1">
    <location>
        <begin position="128"/>
        <end position="144"/>
    </location>
</feature>
<dbReference type="Proteomes" id="UP000002785">
    <property type="component" value="Chromosome"/>
</dbReference>
<evidence type="ECO:0000313" key="3">
    <source>
        <dbReference type="Proteomes" id="UP000002785"/>
    </source>
</evidence>
<reference evidence="2" key="1">
    <citation type="submission" date="2009-10" db="EMBL/GenBank/DDBJ databases">
        <title>The genome sequence of Streptomyces sviceus strain ATCC 29083.</title>
        <authorList>
            <consortium name="The Broad Institute Genome Sequencing Platform"/>
            <consortium name="Broad Institute Microbial Sequencing Center"/>
            <person name="Fischbach M."/>
            <person name="Godfrey P."/>
            <person name="Ward D."/>
            <person name="Young S."/>
            <person name="Zeng Q."/>
            <person name="Koehrsen M."/>
            <person name="Alvarado L."/>
            <person name="Berlin A.M."/>
            <person name="Bochicchio J."/>
            <person name="Borenstein D."/>
            <person name="Chapman S.B."/>
            <person name="Chen Z."/>
            <person name="Engels R."/>
            <person name="Freedman E."/>
            <person name="Gellesch M."/>
            <person name="Goldberg J."/>
            <person name="Griggs A."/>
            <person name="Gujja S."/>
            <person name="Heilman E.R."/>
            <person name="Heiman D.I."/>
            <person name="Hepburn T.A."/>
            <person name="Howarth C."/>
            <person name="Jen D."/>
            <person name="Larson L."/>
            <person name="Lewis B."/>
            <person name="Mehta T."/>
            <person name="Park D."/>
            <person name="Pearson M."/>
            <person name="Richards J."/>
            <person name="Roberts A."/>
            <person name="Saif S."/>
            <person name="Shea T.D."/>
            <person name="Shenoy N."/>
            <person name="Sisk P."/>
            <person name="Stolte C."/>
            <person name="Sykes S.N."/>
            <person name="Thomson T."/>
            <person name="Walk T."/>
            <person name="White J."/>
            <person name="Yandava C."/>
            <person name="Straight P."/>
            <person name="Clardy J."/>
            <person name="Hung D."/>
            <person name="Kolter R."/>
            <person name="Mekalanos J."/>
            <person name="Walker S."/>
            <person name="Walsh C.T."/>
            <person name="Wieland-Brown L.C."/>
            <person name="Haas B."/>
            <person name="Nusbaum C."/>
            <person name="Birren B."/>
        </authorList>
    </citation>
    <scope>NUCLEOTIDE SEQUENCE [LARGE SCALE GENOMIC DNA]</scope>
    <source>
        <strain evidence="2">ATCC 29083</strain>
    </source>
</reference>
<sequence>MHGELATVGIKVAASTVWEILKAEGIDPAPDLGATTWADSWPAKSLAVIEHGTRRIRALGTTAHPTASSVTQVARSLVMDLEDAGASVKYPRPPDELHHGTLDPDLPSRTPGPHPGLEPIRSATGRPGTDHRSRPNHPPEHTAA</sequence>
<dbReference type="HOGENOM" id="CLU_1795452_0_0_11"/>